<dbReference type="Gene3D" id="1.20.1270.60">
    <property type="entry name" value="Arfaptin homology (AH) domain/BAR domain"/>
    <property type="match status" value="1"/>
</dbReference>
<feature type="coiled-coil region" evidence="11">
    <location>
        <begin position="396"/>
        <end position="423"/>
    </location>
</feature>
<dbReference type="InterPro" id="IPR001683">
    <property type="entry name" value="PX_dom"/>
</dbReference>
<dbReference type="InterPro" id="IPR015404">
    <property type="entry name" value="Vps5_C"/>
</dbReference>
<evidence type="ECO:0000256" key="2">
    <source>
        <dbReference type="ARBA" id="ARBA00004496"/>
    </source>
</evidence>
<keyword evidence="9" id="KW-0333">Golgi apparatus</keyword>
<evidence type="ECO:0000256" key="11">
    <source>
        <dbReference type="SAM" id="Coils"/>
    </source>
</evidence>
<reference evidence="14 15" key="1">
    <citation type="submission" date="2019-10" db="EMBL/GenBank/DDBJ databases">
        <authorList>
            <person name="Palmer J.M."/>
        </authorList>
    </citation>
    <scope>NUCLEOTIDE SEQUENCE [LARGE SCALE GENOMIC DNA]</scope>
    <source>
        <strain evidence="14 15">TWF730</strain>
    </source>
</reference>
<dbReference type="PANTHER" id="PTHR10555:SF170">
    <property type="entry name" value="FI18122P1"/>
    <property type="match status" value="1"/>
</dbReference>
<dbReference type="SUPFAM" id="SSF103657">
    <property type="entry name" value="BAR/IMD domain-like"/>
    <property type="match status" value="1"/>
</dbReference>
<feature type="compositionally biased region" description="Acidic residues" evidence="12">
    <location>
        <begin position="175"/>
        <end position="189"/>
    </location>
</feature>
<evidence type="ECO:0000256" key="9">
    <source>
        <dbReference type="ARBA" id="ARBA00023034"/>
    </source>
</evidence>
<dbReference type="EMBL" id="JAVHNS010000002">
    <property type="protein sequence ID" value="KAK6361201.1"/>
    <property type="molecule type" value="Genomic_DNA"/>
</dbReference>
<evidence type="ECO:0000259" key="13">
    <source>
        <dbReference type="PROSITE" id="PS50195"/>
    </source>
</evidence>
<dbReference type="InterPro" id="IPR027267">
    <property type="entry name" value="AH/BAR_dom_sf"/>
</dbReference>
<feature type="compositionally biased region" description="Gly residues" evidence="12">
    <location>
        <begin position="105"/>
        <end position="117"/>
    </location>
</feature>
<evidence type="ECO:0000256" key="5">
    <source>
        <dbReference type="ARBA" id="ARBA00022448"/>
    </source>
</evidence>
<evidence type="ECO:0000256" key="1">
    <source>
        <dbReference type="ARBA" id="ARBA00004287"/>
    </source>
</evidence>
<dbReference type="InterPro" id="IPR037868">
    <property type="entry name" value="PX_Vps5"/>
</dbReference>
<dbReference type="GO" id="GO:0005829">
    <property type="term" value="C:cytosol"/>
    <property type="evidence" value="ECO:0007669"/>
    <property type="project" value="GOC"/>
</dbReference>
<evidence type="ECO:0000256" key="3">
    <source>
        <dbReference type="ARBA" id="ARBA00004555"/>
    </source>
</evidence>
<evidence type="ECO:0000313" key="14">
    <source>
        <dbReference type="EMBL" id="KAK6361201.1"/>
    </source>
</evidence>
<comment type="subcellular location">
    <subcellularLocation>
        <location evidence="2">Cytoplasm</location>
    </subcellularLocation>
    <subcellularLocation>
        <location evidence="3">Golgi apparatus</location>
    </subcellularLocation>
    <subcellularLocation>
        <location evidence="1">Membrane</location>
        <topology evidence="1">Peripheral membrane protein</topology>
        <orientation evidence="1">Cytoplasmic side</orientation>
    </subcellularLocation>
</comment>
<dbReference type="GO" id="GO:0005768">
    <property type="term" value="C:endosome"/>
    <property type="evidence" value="ECO:0007669"/>
    <property type="project" value="UniProtKB-ARBA"/>
</dbReference>
<keyword evidence="5" id="KW-0813">Transport</keyword>
<feature type="domain" description="PX" evidence="13">
    <location>
        <begin position="229"/>
        <end position="345"/>
    </location>
</feature>
<gene>
    <name evidence="14" type="primary">VPS5</name>
    <name evidence="14" type="ORF">TWF730_004945</name>
</gene>
<dbReference type="SUPFAM" id="SSF64268">
    <property type="entry name" value="PX domain"/>
    <property type="match status" value="1"/>
</dbReference>
<accession>A0AAV9VJM5</accession>
<dbReference type="Proteomes" id="UP001373714">
    <property type="component" value="Unassembled WGS sequence"/>
</dbReference>
<dbReference type="Pfam" id="PF00787">
    <property type="entry name" value="PX"/>
    <property type="match status" value="1"/>
</dbReference>
<keyword evidence="10" id="KW-0472">Membrane</keyword>
<feature type="region of interest" description="Disordered" evidence="12">
    <location>
        <begin position="1"/>
        <end position="216"/>
    </location>
</feature>
<evidence type="ECO:0000256" key="8">
    <source>
        <dbReference type="ARBA" id="ARBA00022927"/>
    </source>
</evidence>
<dbReference type="GO" id="GO:0015031">
    <property type="term" value="P:protein transport"/>
    <property type="evidence" value="ECO:0007669"/>
    <property type="project" value="UniProtKB-KW"/>
</dbReference>
<dbReference type="PANTHER" id="PTHR10555">
    <property type="entry name" value="SORTING NEXIN"/>
    <property type="match status" value="1"/>
</dbReference>
<protein>
    <submittedName>
        <fullName evidence="14">Vacuolar protein sorting-associated protein 5</fullName>
    </submittedName>
</protein>
<keyword evidence="6" id="KW-0963">Cytoplasm</keyword>
<comment type="similarity">
    <text evidence="4">Belongs to the sorting nexin family.</text>
</comment>
<dbReference type="Gene3D" id="3.30.1520.10">
    <property type="entry name" value="Phox-like domain"/>
    <property type="match status" value="1"/>
</dbReference>
<dbReference type="GO" id="GO:0045053">
    <property type="term" value="P:protein retention in Golgi apparatus"/>
    <property type="evidence" value="ECO:0007669"/>
    <property type="project" value="TreeGrafter"/>
</dbReference>
<evidence type="ECO:0000313" key="15">
    <source>
        <dbReference type="Proteomes" id="UP001373714"/>
    </source>
</evidence>
<keyword evidence="15" id="KW-1185">Reference proteome</keyword>
<dbReference type="FunFam" id="1.20.1270.60:FF:000022">
    <property type="entry name" value="Sorting nexin 3 protein"/>
    <property type="match status" value="1"/>
</dbReference>
<feature type="compositionally biased region" description="Low complexity" evidence="12">
    <location>
        <begin position="153"/>
        <end position="167"/>
    </location>
</feature>
<dbReference type="InterPro" id="IPR036871">
    <property type="entry name" value="PX_dom_sf"/>
</dbReference>
<dbReference type="AlphaFoldDB" id="A0AAV9VJM5"/>
<organism evidence="14 15">
    <name type="scientific">Orbilia blumenaviensis</name>
    <dbReference type="NCBI Taxonomy" id="1796055"/>
    <lineage>
        <taxon>Eukaryota</taxon>
        <taxon>Fungi</taxon>
        <taxon>Dikarya</taxon>
        <taxon>Ascomycota</taxon>
        <taxon>Pezizomycotina</taxon>
        <taxon>Orbiliomycetes</taxon>
        <taxon>Orbiliales</taxon>
        <taxon>Orbiliaceae</taxon>
        <taxon>Orbilia</taxon>
    </lineage>
</organism>
<name>A0AAV9VJM5_9PEZI</name>
<feature type="compositionally biased region" description="Low complexity" evidence="12">
    <location>
        <begin position="42"/>
        <end position="80"/>
    </location>
</feature>
<feature type="compositionally biased region" description="Polar residues" evidence="12">
    <location>
        <begin position="17"/>
        <end position="33"/>
    </location>
</feature>
<evidence type="ECO:0000256" key="6">
    <source>
        <dbReference type="ARBA" id="ARBA00022490"/>
    </source>
</evidence>
<dbReference type="GO" id="GO:0042147">
    <property type="term" value="P:retrograde transport, endosome to Golgi"/>
    <property type="evidence" value="ECO:0007669"/>
    <property type="project" value="TreeGrafter"/>
</dbReference>
<dbReference type="GO" id="GO:0030904">
    <property type="term" value="C:retromer complex"/>
    <property type="evidence" value="ECO:0007669"/>
    <property type="project" value="UniProtKB-ARBA"/>
</dbReference>
<sequence length="643" mass="69538">MSGGFDGLDLNSPWDDQPSSGIHPSDAGPTSQPKLDDVTGEPQATPTGTTSTAATPTAAPATTTNTITSIPTRTIPSKTRGPPRRGGGTVAKLEAVDDSFNPLGPLGGGAGTGGGGSSDDNADEPTLSPLGLSAELPPQPPTKEPGSRGITAGGARSVSSASVPSTRDLMMESVNLEDDDGGDEDEEDGLMGGSTRKPRQPPPVPATPTRETGSRAIPLSVPIELAAKPTFDIQVGDPHKVGDLTSAHIVYQVSTKTSSKAYKVPEFTVSRRYRDFLWLYNALIVSNPGIIVPPPPEKQQLGRFDQDFVESRRAALERMLNKIALHPVLQQDGDLKIFLESESFTVDIKQKERQTASADTGGGGGGLFGFGVGGAFSTAQKFVETDEWFLDRRAYLDALEIQLKNLMKSIDAVIRQRKELAESANEFGNSLHALSAVELSNNLSSPLASLADLQIRLRELYDRQAQQDVLTLGITVDEYIRLIGSVKMAFQQRQKAFHSWHAAESETQKKRGTYEKLQRQGKTQGDRLNQMQAEVADSEKKLHQARVLFDEMGRLMKNELERFEKEKVEDFKSGVETFLESAVEAQKEVIELWETYLLQLDREIAEDESLAEAKNLRIDAQENIAAGVAATPDTAAATASEEQ</sequence>
<evidence type="ECO:0000256" key="7">
    <source>
        <dbReference type="ARBA" id="ARBA00022553"/>
    </source>
</evidence>
<dbReference type="SMART" id="SM00312">
    <property type="entry name" value="PX"/>
    <property type="match status" value="1"/>
</dbReference>
<dbReference type="CDD" id="cd07627">
    <property type="entry name" value="BAR_Vps5p"/>
    <property type="match status" value="1"/>
</dbReference>
<evidence type="ECO:0000256" key="12">
    <source>
        <dbReference type="SAM" id="MobiDB-lite"/>
    </source>
</evidence>
<dbReference type="GO" id="GO:0005794">
    <property type="term" value="C:Golgi apparatus"/>
    <property type="evidence" value="ECO:0007669"/>
    <property type="project" value="UniProtKB-SubCell"/>
</dbReference>
<proteinExistence type="inferred from homology"/>
<keyword evidence="8" id="KW-0653">Protein transport</keyword>
<evidence type="ECO:0000256" key="4">
    <source>
        <dbReference type="ARBA" id="ARBA00010883"/>
    </source>
</evidence>
<dbReference type="FunFam" id="3.30.1520.10:FF:000013">
    <property type="entry name" value="Putative Sorting nexin 3"/>
    <property type="match status" value="1"/>
</dbReference>
<keyword evidence="7" id="KW-0597">Phosphoprotein</keyword>
<comment type="caution">
    <text evidence="14">The sequence shown here is derived from an EMBL/GenBank/DDBJ whole genome shotgun (WGS) entry which is preliminary data.</text>
</comment>
<keyword evidence="11" id="KW-0175">Coiled coil</keyword>
<dbReference type="Pfam" id="PF09325">
    <property type="entry name" value="Vps5"/>
    <property type="match status" value="1"/>
</dbReference>
<dbReference type="InterPro" id="IPR035803">
    <property type="entry name" value="BAR_Vps5"/>
</dbReference>
<evidence type="ECO:0000256" key="10">
    <source>
        <dbReference type="ARBA" id="ARBA00023136"/>
    </source>
</evidence>
<dbReference type="CDD" id="cd06861">
    <property type="entry name" value="PX_Vps5p"/>
    <property type="match status" value="1"/>
</dbReference>
<feature type="coiled-coil region" evidence="11">
    <location>
        <begin position="514"/>
        <end position="548"/>
    </location>
</feature>
<dbReference type="GO" id="GO:0035091">
    <property type="term" value="F:phosphatidylinositol binding"/>
    <property type="evidence" value="ECO:0007669"/>
    <property type="project" value="InterPro"/>
</dbReference>
<dbReference type="PROSITE" id="PS50195">
    <property type="entry name" value="PX"/>
    <property type="match status" value="1"/>
</dbReference>